<keyword evidence="3" id="KW-1185">Reference proteome</keyword>
<keyword evidence="1" id="KW-0472">Membrane</keyword>
<feature type="transmembrane region" description="Helical" evidence="1">
    <location>
        <begin position="215"/>
        <end position="233"/>
    </location>
</feature>
<name>A0ABP7PAH9_9BACT</name>
<proteinExistence type="predicted"/>
<dbReference type="RefSeq" id="WP_345120938.1">
    <property type="nucleotide sequence ID" value="NZ_BAABDI010000002.1"/>
</dbReference>
<evidence type="ECO:0000313" key="2">
    <source>
        <dbReference type="EMBL" id="GAA3962359.1"/>
    </source>
</evidence>
<evidence type="ECO:0000256" key="1">
    <source>
        <dbReference type="SAM" id="Phobius"/>
    </source>
</evidence>
<feature type="transmembrane region" description="Helical" evidence="1">
    <location>
        <begin position="184"/>
        <end position="208"/>
    </location>
</feature>
<dbReference type="EMBL" id="BAABDI010000002">
    <property type="protein sequence ID" value="GAA3962359.1"/>
    <property type="molecule type" value="Genomic_DNA"/>
</dbReference>
<feature type="transmembrane region" description="Helical" evidence="1">
    <location>
        <begin position="119"/>
        <end position="136"/>
    </location>
</feature>
<protein>
    <recommendedName>
        <fullName evidence="4">Dolichyl-phosphate-mannose-protein mannosyltransferase</fullName>
    </recommendedName>
</protein>
<feature type="transmembrane region" description="Helical" evidence="1">
    <location>
        <begin position="373"/>
        <end position="391"/>
    </location>
</feature>
<organism evidence="2 3">
    <name type="scientific">Hymenobacter antarcticus</name>
    <dbReference type="NCBI Taxonomy" id="486270"/>
    <lineage>
        <taxon>Bacteria</taxon>
        <taxon>Pseudomonadati</taxon>
        <taxon>Bacteroidota</taxon>
        <taxon>Cytophagia</taxon>
        <taxon>Cytophagales</taxon>
        <taxon>Hymenobacteraceae</taxon>
        <taxon>Hymenobacter</taxon>
    </lineage>
</organism>
<reference evidence="3" key="1">
    <citation type="journal article" date="2019" name="Int. J. Syst. Evol. Microbiol.">
        <title>The Global Catalogue of Microorganisms (GCM) 10K type strain sequencing project: providing services to taxonomists for standard genome sequencing and annotation.</title>
        <authorList>
            <consortium name="The Broad Institute Genomics Platform"/>
            <consortium name="The Broad Institute Genome Sequencing Center for Infectious Disease"/>
            <person name="Wu L."/>
            <person name="Ma J."/>
        </authorList>
    </citation>
    <scope>NUCLEOTIDE SEQUENCE [LARGE SCALE GENOMIC DNA]</scope>
    <source>
        <strain evidence="3">JCM 17217</strain>
    </source>
</reference>
<accession>A0ABP7PAH9</accession>
<gene>
    <name evidence="2" type="ORF">GCM10022407_06510</name>
</gene>
<feature type="transmembrane region" description="Helical" evidence="1">
    <location>
        <begin position="435"/>
        <end position="455"/>
    </location>
</feature>
<dbReference type="Proteomes" id="UP001501556">
    <property type="component" value="Unassembled WGS sequence"/>
</dbReference>
<evidence type="ECO:0000313" key="3">
    <source>
        <dbReference type="Proteomes" id="UP001501556"/>
    </source>
</evidence>
<feature type="transmembrane region" description="Helical" evidence="1">
    <location>
        <begin position="343"/>
        <end position="361"/>
    </location>
</feature>
<keyword evidence="1" id="KW-1133">Transmembrane helix</keyword>
<feature type="transmembrane region" description="Helical" evidence="1">
    <location>
        <begin position="309"/>
        <end position="331"/>
    </location>
</feature>
<keyword evidence="1" id="KW-0812">Transmembrane</keyword>
<feature type="transmembrane region" description="Helical" evidence="1">
    <location>
        <begin position="268"/>
        <end position="289"/>
    </location>
</feature>
<evidence type="ECO:0008006" key="4">
    <source>
        <dbReference type="Google" id="ProtNLM"/>
    </source>
</evidence>
<sequence length="596" mass="66430">MMTEPTPRFFAIIASFLLAACAGYAALVLYAASWAEIRALDQIFPFYNWHITSLTAAELTAARQELAIGSLLLAGLLARMALPAAGRHELRYLGQEIGRAGTGLRRALRELSHRQRNQAGALLALLTVVRVYFSFANPEYDDAVSYEVFVSKGLLATSAYYPIPNNHVLSNTISLLFYQLNPGFWWSMRLPVLLISSAATVLLFAGVVRRSNFRVALAAVGLFSGLQLSLYHAAVGRGYWLLILLAVVVFFSALELDRARGRHRAAWAGLALAGVLGCYTVPPFVYVLASAFSWLGLGVLRRRQWPRLGLLAGVGFTIGAGAVLLYAPLLLVSGLSVFVGNGYVAPLAPGAFWTGLAGYLWHNEGFLAGQRTLGSLVALPVLALLGWLFHLSRTRQLDEHRAHQLRDLGVPALWFMAFPYAVVIVQRVFPPERVMLYKAAFFFILAGLVIDWALARWSAREWRWLRPALVTLAVLFGTYETYSVIRVNPGARGTNAAYHEGLRWLASQPAGPVLVPEPTHNLFFRFYAHSQVRERTWQIDNDQRPGTRYSYVVAFPGKRGFFQPLFTFPPAYHNGEVEIYRVPKNYQLNTKSWRHD</sequence>
<feature type="transmembrane region" description="Helical" evidence="1">
    <location>
        <begin position="412"/>
        <end position="429"/>
    </location>
</feature>
<feature type="transmembrane region" description="Helical" evidence="1">
    <location>
        <begin position="239"/>
        <end position="256"/>
    </location>
</feature>
<comment type="caution">
    <text evidence="2">The sequence shown here is derived from an EMBL/GenBank/DDBJ whole genome shotgun (WGS) entry which is preliminary data.</text>
</comment>